<dbReference type="InterPro" id="IPR028082">
    <property type="entry name" value="Peripla_BP_I"/>
</dbReference>
<organism evidence="6 7">
    <name type="scientific">Chelatococcus reniformis</name>
    <dbReference type="NCBI Taxonomy" id="1494448"/>
    <lineage>
        <taxon>Bacteria</taxon>
        <taxon>Pseudomonadati</taxon>
        <taxon>Pseudomonadota</taxon>
        <taxon>Alphaproteobacteria</taxon>
        <taxon>Hyphomicrobiales</taxon>
        <taxon>Chelatococcaceae</taxon>
        <taxon>Chelatococcus</taxon>
    </lineage>
</organism>
<name>A0A916X7T9_9HYPH</name>
<dbReference type="GO" id="GO:0006865">
    <property type="term" value="P:amino acid transport"/>
    <property type="evidence" value="ECO:0007669"/>
    <property type="project" value="UniProtKB-KW"/>
</dbReference>
<comment type="similarity">
    <text evidence="1">Belongs to the leucine-binding protein family.</text>
</comment>
<keyword evidence="7" id="KW-1185">Reference proteome</keyword>
<dbReference type="AlphaFoldDB" id="A0A916X7T9"/>
<dbReference type="RefSeq" id="WP_188607406.1">
    <property type="nucleotide sequence ID" value="NZ_BMGG01000001.1"/>
</dbReference>
<evidence type="ECO:0000256" key="4">
    <source>
        <dbReference type="SAM" id="SignalP"/>
    </source>
</evidence>
<dbReference type="SUPFAM" id="SSF53822">
    <property type="entry name" value="Periplasmic binding protein-like I"/>
    <property type="match status" value="1"/>
</dbReference>
<evidence type="ECO:0000313" key="7">
    <source>
        <dbReference type="Proteomes" id="UP000637002"/>
    </source>
</evidence>
<dbReference type="PANTHER" id="PTHR30483:SF38">
    <property type="entry name" value="BLR7848 PROTEIN"/>
    <property type="match status" value="1"/>
</dbReference>
<reference evidence="6" key="1">
    <citation type="journal article" date="2014" name="Int. J. Syst. Evol. Microbiol.">
        <title>Complete genome sequence of Corynebacterium casei LMG S-19264T (=DSM 44701T), isolated from a smear-ripened cheese.</title>
        <authorList>
            <consortium name="US DOE Joint Genome Institute (JGI-PGF)"/>
            <person name="Walter F."/>
            <person name="Albersmeier A."/>
            <person name="Kalinowski J."/>
            <person name="Ruckert C."/>
        </authorList>
    </citation>
    <scope>NUCLEOTIDE SEQUENCE</scope>
    <source>
        <strain evidence="6">CGMCC 1.12919</strain>
    </source>
</reference>
<protein>
    <submittedName>
        <fullName evidence="6">Branched-chain amino acid ABC transporter substrate-binding protein</fullName>
    </submittedName>
</protein>
<dbReference type="PANTHER" id="PTHR30483">
    <property type="entry name" value="LEUCINE-SPECIFIC-BINDING PROTEIN"/>
    <property type="match status" value="1"/>
</dbReference>
<dbReference type="InterPro" id="IPR051010">
    <property type="entry name" value="BCAA_transport"/>
</dbReference>
<sequence length="384" mass="40364">MIKSITRRVVLAAAVAGLAAPALAQGADRGPVKLGAVLSLSGPAAVFGIPERDAIQAVLKQMHSTTPDGRRIDLVLVDDKSNPTEAARAVSQVINNDQVVAIIGPSTGSGILAAGPIAQRLKVPLLGPAGTLAITDPKNEFYPWVFRVAPSDIVDIRVILRDMAKSKTKKVGIFYQEDAYGKTGVDEAKIFGPTIGLNVVDTVSAPYTATDLTAQATKLRNAGVEAVFLQVSISALGSSFLKAARQVGLDVPIYANAGLAQRSFAENTGPEAEGLRVLSIGNIPFDPVGGEVELAKMLQAEGKVPQGWGELVGTNALMAAVAAIDAQKGKEITGESMRDTLETLCNFKAYARGKACFAKDKHDGWGEDALVITELRNKQLKTLD</sequence>
<dbReference type="Gene3D" id="3.40.50.2300">
    <property type="match status" value="2"/>
</dbReference>
<keyword evidence="2 4" id="KW-0732">Signal</keyword>
<keyword evidence="3" id="KW-0029">Amino-acid transport</keyword>
<feature type="signal peptide" evidence="4">
    <location>
        <begin position="1"/>
        <end position="24"/>
    </location>
</feature>
<feature type="domain" description="Leucine-binding protein" evidence="5">
    <location>
        <begin position="31"/>
        <end position="363"/>
    </location>
</feature>
<dbReference type="Proteomes" id="UP000637002">
    <property type="component" value="Unassembled WGS sequence"/>
</dbReference>
<evidence type="ECO:0000256" key="3">
    <source>
        <dbReference type="ARBA" id="ARBA00022970"/>
    </source>
</evidence>
<dbReference type="EMBL" id="BMGG01000001">
    <property type="protein sequence ID" value="GGC47743.1"/>
    <property type="molecule type" value="Genomic_DNA"/>
</dbReference>
<feature type="chain" id="PRO_5036995553" evidence="4">
    <location>
        <begin position="25"/>
        <end position="384"/>
    </location>
</feature>
<evidence type="ECO:0000259" key="5">
    <source>
        <dbReference type="Pfam" id="PF13458"/>
    </source>
</evidence>
<evidence type="ECO:0000256" key="2">
    <source>
        <dbReference type="ARBA" id="ARBA00022729"/>
    </source>
</evidence>
<dbReference type="InterPro" id="IPR028081">
    <property type="entry name" value="Leu-bd"/>
</dbReference>
<gene>
    <name evidence="6" type="primary">livK-1</name>
    <name evidence="6" type="ORF">GCM10010994_03620</name>
</gene>
<proteinExistence type="inferred from homology"/>
<accession>A0A916X7T9</accession>
<comment type="caution">
    <text evidence="6">The sequence shown here is derived from an EMBL/GenBank/DDBJ whole genome shotgun (WGS) entry which is preliminary data.</text>
</comment>
<evidence type="ECO:0000256" key="1">
    <source>
        <dbReference type="ARBA" id="ARBA00010062"/>
    </source>
</evidence>
<dbReference type="Pfam" id="PF13458">
    <property type="entry name" value="Peripla_BP_6"/>
    <property type="match status" value="1"/>
</dbReference>
<reference evidence="6" key="2">
    <citation type="submission" date="2020-09" db="EMBL/GenBank/DDBJ databases">
        <authorList>
            <person name="Sun Q."/>
            <person name="Zhou Y."/>
        </authorList>
    </citation>
    <scope>NUCLEOTIDE SEQUENCE</scope>
    <source>
        <strain evidence="6">CGMCC 1.12919</strain>
    </source>
</reference>
<evidence type="ECO:0000313" key="6">
    <source>
        <dbReference type="EMBL" id="GGC47743.1"/>
    </source>
</evidence>
<keyword evidence="3" id="KW-0813">Transport</keyword>